<evidence type="ECO:0000256" key="1">
    <source>
        <dbReference type="SAM" id="MobiDB-lite"/>
    </source>
</evidence>
<protein>
    <submittedName>
        <fullName evidence="2">Unannotated protein</fullName>
    </submittedName>
</protein>
<sequence>MRLARDDQLHWASRVQKHGPESLRVAEHQREALVGRDTAGEPDGEDVRVKHALDPAKFGVGGTPLYPRRTEPTADVADEALAQNALGAPEVSGRDTPRRLPALILLGSILPNLCREQVADLARNPGSRVHPIGDRPDRHLVGVETRPEPGEHASAHRAVEQAHPVGTLAQTQAHHGHVEHGGVAAVVVLGAKGENPFYGHPRDSIVSTEVLADEVAGESVNASRHRSVRGEHGACAGSLKCLVEREVL</sequence>
<evidence type="ECO:0000313" key="2">
    <source>
        <dbReference type="EMBL" id="CAB4851774.1"/>
    </source>
</evidence>
<reference evidence="2" key="1">
    <citation type="submission" date="2020-05" db="EMBL/GenBank/DDBJ databases">
        <authorList>
            <person name="Chiriac C."/>
            <person name="Salcher M."/>
            <person name="Ghai R."/>
            <person name="Kavagutti S V."/>
        </authorList>
    </citation>
    <scope>NUCLEOTIDE SEQUENCE</scope>
</reference>
<organism evidence="2">
    <name type="scientific">freshwater metagenome</name>
    <dbReference type="NCBI Taxonomy" id="449393"/>
    <lineage>
        <taxon>unclassified sequences</taxon>
        <taxon>metagenomes</taxon>
        <taxon>ecological metagenomes</taxon>
    </lineage>
</organism>
<gene>
    <name evidence="2" type="ORF">UFOPK3268_01352</name>
</gene>
<proteinExistence type="predicted"/>
<feature type="region of interest" description="Disordered" evidence="1">
    <location>
        <begin position="1"/>
        <end position="23"/>
    </location>
</feature>
<accession>A0A6J7C3P7</accession>
<dbReference type="EMBL" id="CAFBIZ010000193">
    <property type="protein sequence ID" value="CAB4851774.1"/>
    <property type="molecule type" value="Genomic_DNA"/>
</dbReference>
<name>A0A6J7C3P7_9ZZZZ</name>
<dbReference type="AlphaFoldDB" id="A0A6J7C3P7"/>